<dbReference type="STRING" id="1173020.Cha6605_4275"/>
<organism evidence="1 2">
    <name type="scientific">Chamaesiphon minutus (strain ATCC 27169 / PCC 6605)</name>
    <dbReference type="NCBI Taxonomy" id="1173020"/>
    <lineage>
        <taxon>Bacteria</taxon>
        <taxon>Bacillati</taxon>
        <taxon>Cyanobacteriota</taxon>
        <taxon>Cyanophyceae</taxon>
        <taxon>Gomontiellales</taxon>
        <taxon>Chamaesiphonaceae</taxon>
        <taxon>Chamaesiphon</taxon>
    </lineage>
</organism>
<evidence type="ECO:0000313" key="2">
    <source>
        <dbReference type="Proteomes" id="UP000010366"/>
    </source>
</evidence>
<dbReference type="EMBL" id="CP003600">
    <property type="protein sequence ID" value="AFY95216.1"/>
    <property type="molecule type" value="Genomic_DNA"/>
</dbReference>
<dbReference type="PANTHER" id="PTHR12526">
    <property type="entry name" value="GLYCOSYLTRANSFERASE"/>
    <property type="match status" value="1"/>
</dbReference>
<reference evidence="1 2" key="1">
    <citation type="submission" date="2012-05" db="EMBL/GenBank/DDBJ databases">
        <title>Finished chromosome of genome of Chamaesiphon sp. PCC 6605.</title>
        <authorList>
            <consortium name="US DOE Joint Genome Institute"/>
            <person name="Gugger M."/>
            <person name="Coursin T."/>
            <person name="Rippka R."/>
            <person name="Tandeau De Marsac N."/>
            <person name="Huntemann M."/>
            <person name="Wei C.-L."/>
            <person name="Han J."/>
            <person name="Detter J.C."/>
            <person name="Han C."/>
            <person name="Tapia R."/>
            <person name="Chen A."/>
            <person name="Kyrpides N."/>
            <person name="Mavromatis K."/>
            <person name="Markowitz V."/>
            <person name="Szeto E."/>
            <person name="Ivanova N."/>
            <person name="Pagani I."/>
            <person name="Pati A."/>
            <person name="Goodwin L."/>
            <person name="Nordberg H.P."/>
            <person name="Cantor M.N."/>
            <person name="Hua S.X."/>
            <person name="Woyke T."/>
            <person name="Kerfeld C.A."/>
        </authorList>
    </citation>
    <scope>NUCLEOTIDE SEQUENCE [LARGE SCALE GENOMIC DNA]</scope>
    <source>
        <strain evidence="2">ATCC 27169 / PCC 6605</strain>
    </source>
</reference>
<dbReference type="SUPFAM" id="SSF53756">
    <property type="entry name" value="UDP-Glycosyltransferase/glycogen phosphorylase"/>
    <property type="match status" value="1"/>
</dbReference>
<sequence>MNVIIILEHRFTRTPDGRVWTQTTFPYSFWLRYLKVFDRVTVVARVRDVPSVANDWQLADGDMISFAAVPNYLGPLQYLRKVFQVKQAVRNALGESDAVIIRAPSPLSGSMLPLLLGNNRPFAVEVVADPYDVFAPGSIDHPLRAFFRWSFTRNLRHVCNKAVAAMYVTKFALQQRYPCPNLSEGISDVVLPEQSIVAAPRPLAQKLDAATLVFIGTMSQLYKAPDILIKAVAVCVKGGLNIQLRMLGDGQYRGQLEDLAKAENVSDRVSFLGQLASGSAVQQQLDDADLFVLPSYQEGLPRAMVEAMARALPCLGTTVGGVPELLPSEDLVSPGDVEALARKIREIVTNPARMAQMSARNLETAREYRDEVLQERRTDFYRHVRSQTEVWLSAKKRGLLNSVPTCSEFGHQSSFKFWS</sequence>
<dbReference type="GO" id="GO:0016740">
    <property type="term" value="F:transferase activity"/>
    <property type="evidence" value="ECO:0007669"/>
    <property type="project" value="UniProtKB-KW"/>
</dbReference>
<name>K9UL95_CHAP6</name>
<dbReference type="Pfam" id="PF13692">
    <property type="entry name" value="Glyco_trans_1_4"/>
    <property type="match status" value="1"/>
</dbReference>
<proteinExistence type="predicted"/>
<dbReference type="Proteomes" id="UP000010366">
    <property type="component" value="Chromosome"/>
</dbReference>
<evidence type="ECO:0000313" key="1">
    <source>
        <dbReference type="EMBL" id="AFY95216.1"/>
    </source>
</evidence>
<protein>
    <submittedName>
        <fullName evidence="1">Glycosyltransferase</fullName>
    </submittedName>
</protein>
<dbReference type="CDD" id="cd03801">
    <property type="entry name" value="GT4_PimA-like"/>
    <property type="match status" value="1"/>
</dbReference>
<dbReference type="AlphaFoldDB" id="K9UL95"/>
<dbReference type="RefSeq" id="WP_015161325.1">
    <property type="nucleotide sequence ID" value="NC_019697.1"/>
</dbReference>
<dbReference type="Gene3D" id="3.40.50.2000">
    <property type="entry name" value="Glycogen Phosphorylase B"/>
    <property type="match status" value="2"/>
</dbReference>
<gene>
    <name evidence="1" type="ORF">Cha6605_4275</name>
</gene>
<dbReference type="HOGENOM" id="CLU_058587_0_0_3"/>
<dbReference type="OrthoDB" id="503519at2"/>
<dbReference type="KEGG" id="cmp:Cha6605_4275"/>
<keyword evidence="1" id="KW-0808">Transferase</keyword>
<dbReference type="PATRIC" id="fig|1173020.3.peg.4896"/>
<dbReference type="eggNOG" id="COG0438">
    <property type="taxonomic scope" value="Bacteria"/>
</dbReference>
<accession>K9UL95</accession>
<keyword evidence="2" id="KW-1185">Reference proteome</keyword>